<evidence type="ECO:0000256" key="1">
    <source>
        <dbReference type="ARBA" id="ARBA00006151"/>
    </source>
</evidence>
<keyword evidence="6" id="KW-1185">Reference proteome</keyword>
<evidence type="ECO:0000313" key="5">
    <source>
        <dbReference type="EMBL" id="CAG9863940.1"/>
    </source>
</evidence>
<comment type="similarity">
    <text evidence="1">Belongs to the SLBP family.</text>
</comment>
<evidence type="ECO:0000256" key="3">
    <source>
        <dbReference type="SAM" id="MobiDB-lite"/>
    </source>
</evidence>
<dbReference type="GO" id="GO:0006398">
    <property type="term" value="P:mRNA 3'-end processing by stem-loop binding and cleavage"/>
    <property type="evidence" value="ECO:0007669"/>
    <property type="project" value="TreeGrafter"/>
</dbReference>
<dbReference type="PANTHER" id="PTHR17408:SF0">
    <property type="entry name" value="HISTONE RNA HAIRPIN-BINDING PROTEIN"/>
    <property type="match status" value="1"/>
</dbReference>
<feature type="compositionally biased region" description="Acidic residues" evidence="3">
    <location>
        <begin position="188"/>
        <end position="206"/>
    </location>
</feature>
<dbReference type="InterPro" id="IPR026502">
    <property type="entry name" value="SLBP1/SLBP2"/>
</dbReference>
<accession>A0A9N9XS51</accession>
<proteinExistence type="inferred from homology"/>
<name>A0A9N9XS51_PHYSR</name>
<dbReference type="InterPro" id="IPR038294">
    <property type="entry name" value="SLBP_RNA_bind_sf"/>
</dbReference>
<reference evidence="5" key="1">
    <citation type="submission" date="2022-01" db="EMBL/GenBank/DDBJ databases">
        <authorList>
            <person name="King R."/>
        </authorList>
    </citation>
    <scope>NUCLEOTIDE SEQUENCE</scope>
</reference>
<feature type="region of interest" description="Disordered" evidence="3">
    <location>
        <begin position="182"/>
        <end position="256"/>
    </location>
</feature>
<dbReference type="GO" id="GO:0071204">
    <property type="term" value="C:histone pre-mRNA 3'end processing complex"/>
    <property type="evidence" value="ECO:0007669"/>
    <property type="project" value="TreeGrafter"/>
</dbReference>
<dbReference type="Proteomes" id="UP001153712">
    <property type="component" value="Chromosome 7"/>
</dbReference>
<dbReference type="EMBL" id="OU900100">
    <property type="protein sequence ID" value="CAG9863940.1"/>
    <property type="molecule type" value="Genomic_DNA"/>
</dbReference>
<dbReference type="GO" id="GO:0071207">
    <property type="term" value="F:histone pre-mRNA stem-loop binding"/>
    <property type="evidence" value="ECO:0007669"/>
    <property type="project" value="TreeGrafter"/>
</dbReference>
<evidence type="ECO:0000313" key="6">
    <source>
        <dbReference type="Proteomes" id="UP001153712"/>
    </source>
</evidence>
<dbReference type="InterPro" id="IPR029344">
    <property type="entry name" value="SLBP_RNA_bind"/>
</dbReference>
<dbReference type="GO" id="GO:0007076">
    <property type="term" value="P:mitotic chromosome condensation"/>
    <property type="evidence" value="ECO:0007669"/>
    <property type="project" value="UniProtKB-ARBA"/>
</dbReference>
<dbReference type="FunFam" id="1.10.8.1120:FF:000001">
    <property type="entry name" value="Histone RNA hairpin-binding protein-like"/>
    <property type="match status" value="1"/>
</dbReference>
<feature type="domain" description="Histone RNA hairpin-binding protein RNA-binding" evidence="4">
    <location>
        <begin position="254"/>
        <end position="322"/>
    </location>
</feature>
<evidence type="ECO:0000259" key="4">
    <source>
        <dbReference type="Pfam" id="PF15247"/>
    </source>
</evidence>
<dbReference type="PANTHER" id="PTHR17408">
    <property type="entry name" value="HISTONE RNA HAIRPIN-BINDING PROTEIN"/>
    <property type="match status" value="1"/>
</dbReference>
<gene>
    <name evidence="5" type="ORF">PHYEVI_LOCUS10210</name>
</gene>
<sequence>MSDKVETKRLSMNARLAEARIFDDDSWDAETAGFPLNNNLNLLPDQNTCFNISKTETVNVTKEEGELDDTFEDSLHRPVKHEPKTEPPETSDNFTKIHVKKEPIEDSELDDSLPLSSTNNVDTSIVKPELLQSTPIKREITHDDANSSPFNTELLKKFTLDSPLPKQYLEDVENVKRAVKRSFKETEPVSEESEDYSNDEELDPPDPPEIPRVSVRDRLGEKVTDDGRESVKKRLGSRDDHRVPNKRRRQELETDEEVLARRQKQIDYGRNTAGYENYIKLVPRNERKVEDPKTPNKFMKYSRRGWDGLIKQWRIKLHQYDPADT</sequence>
<evidence type="ECO:0000256" key="2">
    <source>
        <dbReference type="ARBA" id="ARBA00022884"/>
    </source>
</evidence>
<dbReference type="Gene3D" id="1.10.8.1120">
    <property type="entry name" value="Histone RNA hairpin-binding protein RNA-binding domain"/>
    <property type="match status" value="1"/>
</dbReference>
<organism evidence="5 6">
    <name type="scientific">Phyllotreta striolata</name>
    <name type="common">Striped flea beetle</name>
    <name type="synonym">Crioceris striolata</name>
    <dbReference type="NCBI Taxonomy" id="444603"/>
    <lineage>
        <taxon>Eukaryota</taxon>
        <taxon>Metazoa</taxon>
        <taxon>Ecdysozoa</taxon>
        <taxon>Arthropoda</taxon>
        <taxon>Hexapoda</taxon>
        <taxon>Insecta</taxon>
        <taxon>Pterygota</taxon>
        <taxon>Neoptera</taxon>
        <taxon>Endopterygota</taxon>
        <taxon>Coleoptera</taxon>
        <taxon>Polyphaga</taxon>
        <taxon>Cucujiformia</taxon>
        <taxon>Chrysomeloidea</taxon>
        <taxon>Chrysomelidae</taxon>
        <taxon>Galerucinae</taxon>
        <taxon>Alticini</taxon>
        <taxon>Phyllotreta</taxon>
    </lineage>
</organism>
<protein>
    <recommendedName>
        <fullName evidence="4">Histone RNA hairpin-binding protein RNA-binding domain-containing protein</fullName>
    </recommendedName>
</protein>
<dbReference type="Pfam" id="PF15247">
    <property type="entry name" value="SLBP_RNA_bind"/>
    <property type="match status" value="1"/>
</dbReference>
<feature type="compositionally biased region" description="Basic and acidic residues" evidence="3">
    <location>
        <begin position="73"/>
        <end position="87"/>
    </location>
</feature>
<feature type="region of interest" description="Disordered" evidence="3">
    <location>
        <begin position="63"/>
        <end position="95"/>
    </location>
</feature>
<dbReference type="GO" id="GO:0003729">
    <property type="term" value="F:mRNA binding"/>
    <property type="evidence" value="ECO:0007669"/>
    <property type="project" value="InterPro"/>
</dbReference>
<dbReference type="GO" id="GO:0005737">
    <property type="term" value="C:cytoplasm"/>
    <property type="evidence" value="ECO:0007669"/>
    <property type="project" value="TreeGrafter"/>
</dbReference>
<dbReference type="OrthoDB" id="265795at2759"/>
<dbReference type="AlphaFoldDB" id="A0A9N9XS51"/>
<dbReference type="GO" id="GO:0051028">
    <property type="term" value="P:mRNA transport"/>
    <property type="evidence" value="ECO:0007669"/>
    <property type="project" value="TreeGrafter"/>
</dbReference>
<keyword evidence="2" id="KW-0694">RNA-binding</keyword>
<feature type="compositionally biased region" description="Basic and acidic residues" evidence="3">
    <location>
        <begin position="214"/>
        <end position="243"/>
    </location>
</feature>